<dbReference type="KEGG" id="eio:H9L01_05835"/>
<dbReference type="InterPro" id="IPR027022">
    <property type="entry name" value="ABC_permease_BceB-typ"/>
</dbReference>
<dbReference type="GO" id="GO:0005886">
    <property type="term" value="C:plasma membrane"/>
    <property type="evidence" value="ECO:0007669"/>
    <property type="project" value="UniProtKB-SubCell"/>
</dbReference>
<feature type="transmembrane region" description="Helical" evidence="6">
    <location>
        <begin position="59"/>
        <end position="81"/>
    </location>
</feature>
<gene>
    <name evidence="8" type="ORF">H9L01_05835</name>
</gene>
<feature type="transmembrane region" description="Helical" evidence="6">
    <location>
        <begin position="202"/>
        <end position="221"/>
    </location>
</feature>
<organism evidence="8 9">
    <name type="scientific">Erysipelothrix inopinata</name>
    <dbReference type="NCBI Taxonomy" id="225084"/>
    <lineage>
        <taxon>Bacteria</taxon>
        <taxon>Bacillati</taxon>
        <taxon>Bacillota</taxon>
        <taxon>Erysipelotrichia</taxon>
        <taxon>Erysipelotrichales</taxon>
        <taxon>Erysipelotrichaceae</taxon>
        <taxon>Erysipelothrix</taxon>
    </lineage>
</organism>
<evidence type="ECO:0000313" key="9">
    <source>
        <dbReference type="Proteomes" id="UP000515928"/>
    </source>
</evidence>
<evidence type="ECO:0000256" key="4">
    <source>
        <dbReference type="ARBA" id="ARBA00022989"/>
    </source>
</evidence>
<name>A0A7G9RWD7_9FIRM</name>
<comment type="similarity">
    <text evidence="6">Belongs to the ABC-4 integral membrane protein family.</text>
</comment>
<sequence>MMNTLKLAMRNVKKSYKEFAVYFVTLLFSVALFYVFGSVDSQISLLSTTIDNHGAVTDVMMVMQVLSYFVIFIFAFLIIYANKFLIKRRKKEFGTYLLLGMSHFKISWVVIIETALIGMLSLIFGLMLGIVISQFASVFAAYILNTSITFEFIFSMKSLRNTIVCYAVVFALVSVFNLKTLRKYSISDLLIAHRKSDTFRKSILWLLLVLSVGVLLVYIAYRWAMVPFHLLVAFPLIFFIGSVGTFFIFYAVAHLFIVVIQKFKRYYYRELNVFILRQFSSKIISSYKMMATVCLLMLTSLAAFIVGFNLNKVLEQQAEISGYYDISLELSETYYERLENEYSQLIDSLDYYHTYESDVSQQDLFTTSEGIIVDRDIAMMRLSDYNRITSERNIPSIHLGESEVYLHHSDVEMGAQIKDLKITSGTKIEIFGSTFEFITDSSGNDFKLSNGGIDELIFVVDDAVMDEWSNDDMLTFRREVINIKIKDDVDAIQLKSDFILDNNENEFTFVTTRQEVLETSWQMRLFITYVCVYLGVVFLICAMVLIALQVMSEVNDSIDQYRILADMGVSDDQISHILRKHVAIYFLLPLMVALIHATVGVTAVNMNLAILNLAPREMNTAAITLVLFLFIYFVYYTLTMFNAMRILKQR</sequence>
<feature type="domain" description="ABC3 transporter permease C-terminal" evidence="7">
    <location>
        <begin position="65"/>
        <end position="185"/>
    </location>
</feature>
<keyword evidence="5 6" id="KW-0472">Membrane</keyword>
<reference evidence="8 9" key="1">
    <citation type="submission" date="2020-08" db="EMBL/GenBank/DDBJ databases">
        <title>Genome sequence of Erysipelothrix inopinata DSM 15511T.</title>
        <authorList>
            <person name="Hyun D.-W."/>
            <person name="Bae J.-W."/>
        </authorList>
    </citation>
    <scope>NUCLEOTIDE SEQUENCE [LARGE SCALE GENOMIC DNA]</scope>
    <source>
        <strain evidence="8 9">DSM 15511</strain>
    </source>
</reference>
<accession>A0A7G9RWD7</accession>
<dbReference type="Pfam" id="PF02687">
    <property type="entry name" value="FtsX"/>
    <property type="match status" value="1"/>
</dbReference>
<dbReference type="PANTHER" id="PTHR46795">
    <property type="entry name" value="ABC TRANSPORTER PERMEASE-RELATED-RELATED"/>
    <property type="match status" value="1"/>
</dbReference>
<keyword evidence="6" id="KW-0813">Transport</keyword>
<comment type="subcellular location">
    <subcellularLocation>
        <location evidence="1 6">Cell membrane</location>
        <topology evidence="1 6">Multi-pass membrane protein</topology>
    </subcellularLocation>
</comment>
<evidence type="ECO:0000259" key="7">
    <source>
        <dbReference type="Pfam" id="PF02687"/>
    </source>
</evidence>
<dbReference type="AlphaFoldDB" id="A0A7G9RWD7"/>
<dbReference type="InterPro" id="IPR003838">
    <property type="entry name" value="ABC3_permease_C"/>
</dbReference>
<keyword evidence="4 6" id="KW-1133">Transmembrane helix</keyword>
<feature type="transmembrane region" description="Helical" evidence="6">
    <location>
        <begin position="621"/>
        <end position="641"/>
    </location>
</feature>
<proteinExistence type="inferred from homology"/>
<evidence type="ECO:0000256" key="5">
    <source>
        <dbReference type="ARBA" id="ARBA00023136"/>
    </source>
</evidence>
<feature type="transmembrane region" description="Helical" evidence="6">
    <location>
        <begin position="163"/>
        <end position="181"/>
    </location>
</feature>
<dbReference type="InterPro" id="IPR052536">
    <property type="entry name" value="ABC-4_Integral_Memb_Prot"/>
</dbReference>
<protein>
    <submittedName>
        <fullName evidence="8">ABC transporter permease</fullName>
    </submittedName>
</protein>
<keyword evidence="3 6" id="KW-0812">Transmembrane</keyword>
<evidence type="ECO:0000256" key="3">
    <source>
        <dbReference type="ARBA" id="ARBA00022692"/>
    </source>
</evidence>
<dbReference type="PIRSF" id="PIRSF018968">
    <property type="entry name" value="ABC_permease_BceB"/>
    <property type="match status" value="1"/>
</dbReference>
<evidence type="ECO:0000256" key="2">
    <source>
        <dbReference type="ARBA" id="ARBA00022475"/>
    </source>
</evidence>
<feature type="transmembrane region" description="Helical" evidence="6">
    <location>
        <begin position="582"/>
        <end position="601"/>
    </location>
</feature>
<dbReference type="Proteomes" id="UP000515928">
    <property type="component" value="Chromosome"/>
</dbReference>
<evidence type="ECO:0000256" key="1">
    <source>
        <dbReference type="ARBA" id="ARBA00004651"/>
    </source>
</evidence>
<keyword evidence="2 6" id="KW-1003">Cell membrane</keyword>
<dbReference type="GO" id="GO:0055085">
    <property type="term" value="P:transmembrane transport"/>
    <property type="evidence" value="ECO:0007669"/>
    <property type="project" value="UniProtKB-UniRule"/>
</dbReference>
<feature type="transmembrane region" description="Helical" evidence="6">
    <location>
        <begin position="233"/>
        <end position="260"/>
    </location>
</feature>
<feature type="transmembrane region" description="Helical" evidence="6">
    <location>
        <begin position="287"/>
        <end position="308"/>
    </location>
</feature>
<dbReference type="EMBL" id="CP060715">
    <property type="protein sequence ID" value="QNN59912.1"/>
    <property type="molecule type" value="Genomic_DNA"/>
</dbReference>
<feature type="transmembrane region" description="Helical" evidence="6">
    <location>
        <begin position="20"/>
        <end position="39"/>
    </location>
</feature>
<feature type="transmembrane region" description="Helical" evidence="6">
    <location>
        <begin position="526"/>
        <end position="548"/>
    </location>
</feature>
<evidence type="ECO:0000313" key="8">
    <source>
        <dbReference type="EMBL" id="QNN59912.1"/>
    </source>
</evidence>
<dbReference type="PANTHER" id="PTHR46795:SF3">
    <property type="entry name" value="ABC TRANSPORTER PERMEASE"/>
    <property type="match status" value="1"/>
</dbReference>
<evidence type="ECO:0000256" key="6">
    <source>
        <dbReference type="PIRNR" id="PIRNR018968"/>
    </source>
</evidence>
<keyword evidence="9" id="KW-1185">Reference proteome</keyword>
<feature type="transmembrane region" description="Helical" evidence="6">
    <location>
        <begin position="110"/>
        <end position="143"/>
    </location>
</feature>
<dbReference type="RefSeq" id="WP_187533046.1">
    <property type="nucleotide sequence ID" value="NZ_CP060715.1"/>
</dbReference>